<dbReference type="SUPFAM" id="SSF49313">
    <property type="entry name" value="Cadherin-like"/>
    <property type="match status" value="1"/>
</dbReference>
<protein>
    <submittedName>
        <fullName evidence="3">DUF4347 domain-containing protein</fullName>
    </submittedName>
</protein>
<evidence type="ECO:0000313" key="4">
    <source>
        <dbReference type="Proteomes" id="UP001606305"/>
    </source>
</evidence>
<comment type="caution">
    <text evidence="3">The sequence shown here is derived from an EMBL/GenBank/DDBJ whole genome shotgun (WGS) entry which is preliminary data.</text>
</comment>
<dbReference type="Pfam" id="PF14252">
    <property type="entry name" value="DUF4347"/>
    <property type="match status" value="1"/>
</dbReference>
<evidence type="ECO:0000256" key="1">
    <source>
        <dbReference type="SAM" id="MobiDB-lite"/>
    </source>
</evidence>
<proteinExistence type="predicted"/>
<gene>
    <name evidence="3" type="ORF">ACG00X_06400</name>
</gene>
<dbReference type="InterPro" id="IPR025592">
    <property type="entry name" value="DUF4347"/>
</dbReference>
<organism evidence="3 4">
    <name type="scientific">Pelomonas nitida</name>
    <dbReference type="NCBI Taxonomy" id="3299027"/>
    <lineage>
        <taxon>Bacteria</taxon>
        <taxon>Pseudomonadati</taxon>
        <taxon>Pseudomonadota</taxon>
        <taxon>Betaproteobacteria</taxon>
        <taxon>Burkholderiales</taxon>
        <taxon>Sphaerotilaceae</taxon>
        <taxon>Roseateles</taxon>
    </lineage>
</organism>
<dbReference type="Pfam" id="PF17803">
    <property type="entry name" value="Cadherin_4"/>
    <property type="match status" value="1"/>
</dbReference>
<dbReference type="Gene3D" id="2.60.40.10">
    <property type="entry name" value="Immunoglobulins"/>
    <property type="match status" value="1"/>
</dbReference>
<dbReference type="InterPro" id="IPR006644">
    <property type="entry name" value="Cadg"/>
</dbReference>
<dbReference type="InterPro" id="IPR015919">
    <property type="entry name" value="Cadherin-like_sf"/>
</dbReference>
<evidence type="ECO:0000313" key="3">
    <source>
        <dbReference type="EMBL" id="MFG6456458.1"/>
    </source>
</evidence>
<dbReference type="Proteomes" id="UP001606305">
    <property type="component" value="Unassembled WGS sequence"/>
</dbReference>
<accession>A0ABW7G3E7</accession>
<dbReference type="EMBL" id="JBIGIA010000004">
    <property type="protein sequence ID" value="MFG6456458.1"/>
    <property type="molecule type" value="Genomic_DNA"/>
</dbReference>
<dbReference type="InterPro" id="IPR013783">
    <property type="entry name" value="Ig-like_fold"/>
</dbReference>
<reference evidence="3 4" key="1">
    <citation type="submission" date="2024-09" db="EMBL/GenBank/DDBJ databases">
        <title>Novel species of the genus Pelomonas and Roseateles isolated from streams.</title>
        <authorList>
            <person name="Lu H."/>
        </authorList>
    </citation>
    <scope>NUCLEOTIDE SEQUENCE [LARGE SCALE GENOMIC DNA]</scope>
    <source>
        <strain evidence="3 4">BYS96W</strain>
    </source>
</reference>
<feature type="region of interest" description="Disordered" evidence="1">
    <location>
        <begin position="2975"/>
        <end position="2999"/>
    </location>
</feature>
<sequence length="3061" mass="299444">MKHWFKPSTTAVPPAKPALRPTGQPTLALMIPLEPRIMFDAAAGSTVAVAAEAAHADVAHAAPDTAHAADHSEASRIVIAPAVAEARHEIVFVDTRVPNYQKLVDAVAPGVDVVLLDTHSDGVQQIADALATRHDIDAVHIISHGDDGLLLLGSGPLFNGNVDRYTGQLATIGHALKADGDIRLYGCDVGAGTEGAAFLAKLADVTGADIAASTDGTGTAARGGNWDLEVSTGTIGTSQALDATQLAAYNDLLVTTVVSSVSALKSAIATGNTDGVDDVITLTGNITFASAADTITINVTDGHTMSIAGAGYTLSGNNLTQVLNVSTSGAGSAVAIDHLTITNGFLTGAGGNTPGNSAGLAGGDALGAGIRNAGALTISDSTITANKAAGGGGGGGGAASGGGAGGGGGGFGTTPGGAGGSNNGISGNAGTAGTGGTGAGFTNMGGRGGSTTGGAGATYGGTYTNGGNGATANNGSISIGGGGGGAGYNYAGGRGGNAAAAVYNTGTLTIVRSSITGNIAAGGGGGGGAYGAHSGSGGNAGSGIAGIWNPSGTVNLDATTNASLSTGNTGVAGSVGISPASGNGSTGSSGTTLGTLNTSYNAPPAVAGLAGDSISYTEGGSATLLDSGSNATLTDSDSADLSGGNVTASIVTNRVSGEDVLGVRNEGTGAGQIGVSGSNVTYGGVTIGTLAGGSGTNDLVITLNASATPTAVQALVRNLTYSNSNGTEPASLARTVRVTVNDGDGGGNSNSSDISVSVVAVNDAPTLSSTGGTPTFTENGSAVTLFSGTSVATVESGQTITSLTFTVSNVSDGANEIIATDGSTFALTNGNSGTTATNSVSYSVSVSAGTATVTLTKAGGLSTAATQTLVNGMTYRNSSEAPTTTNRVVTLTSIQDNGGTANGGVDTTSLSVSSTVSVVAVNDAPTLSGGPYALTGTTEDTTTAGTLVSTLLAGLTYADVDASASSGIAITAGTGNGTWQYSTDGVTWNGVGSVSASAALLLTSGTRLRYVPDATNGETATLTFRAWDQTSGIASTNATRNTADTGTNGGTTAFSNGTAQASLTVTSVNDAPVLTPASPTLTGLTDSDINNAGQTVASIIGSSITDVDSGAVQGIAVTGLVSGTGTWQYSTNGGSSWSNVGTVTSASALLLRSADLVRFVPDGVTGTTGSLSYVGWDQTGATAGQQGTKVNAGSTGGSTPFSSASDTASITVTAVNDAPSVVTSGGSAAFVEADGTSSTPVVIDSGLLVADSDSPTLASATVTITGNFQSAQDVLAFSNDGATMGNITASYTSGTGVLTLSSAGGSATLAQWQAALRSVTYSNGSDTPNTATRTISFVTNDGGLDSVAATRSVTVTAVNDTPVNGVPAAQTMRQDQSLVFSSGNGNLISVSDVDLGGSSLQITLTATHGLLSLSGTSGLVFFVGTGTGDATMTFTGTAADANTALAGLSFTPTTGYNGAATLQITSNDQGATGPGGAKTDTDAIAITVSPLNPTVTTVQAASSNGGYKVGDTVLVTVTFDMDVNVDTSGGTPTLLLETGSIDRNAIYLSGSGTNTLAFAYTVQAGDSSGDLDAASTAALALNGATIRSTGGDAAVLTLPTLGGANSLAGQSALVIDGIAPTVTAVAVPASGTYVAGQHQDFSVNLSEAVVVDTSGGTPRLAVTLDTGGTVYADYLSGSGSGTLVFRLTVASGQLDSNGITLGSTLDLNGGTVRDAVGNDAVATLNSVGATTGVLVDAIVPTVASVGVPAAGTYKAGDVLSFTVNTSEAVIIDTSGGTPRLALDIGGSTVYASYVSGSGGSALQFRYTVQTGDTDADGIAVGSLQANGGTLRDAAGNALTLTLNSVASTAAVRVDTTAPTPVSIVRVNPTPTAAGSLGFTVSFSEDVTGVDATDFTLAATGSASGSITGVTQVDAHTYTVQLGNVAGTGNLQLNLKGSATGIVDVAGNAINGGLAGAAYAVDRDVPVVISVSVPANATYVAGQNLDFSVSLSEAVVVDTSGGTPRLAVTLDTGGTVYADYLSGSGSGTLVFRLTVASGQLDSNGITLGSTLDLNGGTVRDAVGNDAVATLNSVGATTGVLVDAIVPTVASVGVPAAGTYKAGDVLSFTVNTSEAVIIDTSGGTPRLALDIGGSTVYASYVSGSGGSALQFRYTVQAGDTDADGIAVGSLQANGGTLRDAAGNNMALPLNSVASTAAVRVDTTAPTPASIVRVNPTPTAAGSLGFTVSFSEDVTGVDATDFTLAATGSASGSITGVTQVDAHTYTVQLGNVAGTGNLQLNLKGSATGIVDVAGNAINGGLAGEAYAVDRDAPAVTAVAVPASGTYVAGQHLDFSVNLSEAVVVDTSGGTPRLAVTLDTGGTIYADYLSGSGSGTLVFRLTVASGQLDSNGITLGSTLDLNGGTVRDAVGNDAVATLNSVGATTGVLVDAIVPTVASVGVPAVGTYKAGDVLSFTVNTSEAVIIDTSGGTPRLALDIGGSTVYASYVSGSGGSALQFRYTVQTGDTDADGIAVGSLQANGGTLRDAAGNALTLTLNSVASTTAVRVDTTAPTPVSIVRVNPTPTAAGSLGFTVSFSEDVSGVDATDFTLAATGSASGSITGVTQVDAHTYTVQLGNVAGTGNLQLNLKGSATGIVDVAGNVLSGGLAGEAYAVDRVVPTVTSIKLPTDGTYGIGDTLDFSLQLSEAVRIDTGAGTPRLVIQLQNGGQAFADYVGSTGTDTLNFRYTVLPGQVALQGITITGYEARGAVVQDLTGNPMTTTLPAADGQGVHVNAALPIALPPAPSPVAPPPPITPTFTSSLPIYTVDTSTTTSPTAVGLGPLGTGIYTFRADAPPALTTVAQPPQPYLPLTVDTSRNDVVASRPDFVLPSSSGFVRLTSQGSTRESSLQTAIPNMGTVTLSTDRSINFAIPAGTFTSSDGSSPIVLTARMANGQALPSWLRFDPVTGTLSGKAPPGLSGELAIRVIARDAAGHEVVSTIKLSTQTPDKPRSSSEAPPTPDARPLAALLGQLGMPAESAAPPQGRLSLTGQFELLARQHRQPDTARLLHQLQQQAEQQESRPVEPA</sequence>
<name>A0ABW7G3E7_9BURK</name>
<feature type="domain" description="Dystroglycan-type cadherin-like" evidence="2">
    <location>
        <begin position="2886"/>
        <end position="2986"/>
    </location>
</feature>
<evidence type="ECO:0000259" key="2">
    <source>
        <dbReference type="SMART" id="SM00736"/>
    </source>
</evidence>
<dbReference type="SMART" id="SM00736">
    <property type="entry name" value="CADG"/>
    <property type="match status" value="1"/>
</dbReference>
<dbReference type="RefSeq" id="WP_394487207.1">
    <property type="nucleotide sequence ID" value="NZ_JBIGIA010000004.1"/>
</dbReference>
<dbReference type="InterPro" id="IPR040853">
    <property type="entry name" value="RapA2_cadherin-like"/>
</dbReference>
<keyword evidence="4" id="KW-1185">Reference proteome</keyword>